<organism evidence="2 3">
    <name type="scientific">Galactobacter caseinivorans</name>
    <dbReference type="NCBI Taxonomy" id="2676123"/>
    <lineage>
        <taxon>Bacteria</taxon>
        <taxon>Bacillati</taxon>
        <taxon>Actinomycetota</taxon>
        <taxon>Actinomycetes</taxon>
        <taxon>Micrococcales</taxon>
        <taxon>Micrococcaceae</taxon>
        <taxon>Galactobacter</taxon>
    </lineage>
</organism>
<evidence type="ECO:0000313" key="2">
    <source>
        <dbReference type="EMBL" id="RKW70691.1"/>
    </source>
</evidence>
<dbReference type="Proteomes" id="UP000273119">
    <property type="component" value="Unassembled WGS sequence"/>
</dbReference>
<feature type="transmembrane region" description="Helical" evidence="1">
    <location>
        <begin position="24"/>
        <end position="44"/>
    </location>
</feature>
<proteinExistence type="predicted"/>
<dbReference type="RefSeq" id="WP_121484716.1">
    <property type="nucleotide sequence ID" value="NZ_QQXL01000003.1"/>
</dbReference>
<sequence>MKVELDGTERVVVRTLPHARALRAPAWTLVILMAVVGFLMGLLSRVPALGGRWAEAQPFLVIAVWVLFGFSVLGWVITPIWRWSRRRIIFTTRRVLVVQGKHPREMPFLMVTGVTARPSVGGGAEGPGTLVMDTVRGRFEIRHVPDVRKAAQLSRWLRARLGVAPEYEAGTVVARR</sequence>
<protein>
    <recommendedName>
        <fullName evidence="4">PH domain-containing protein</fullName>
    </recommendedName>
</protein>
<evidence type="ECO:0000313" key="3">
    <source>
        <dbReference type="Proteomes" id="UP000273119"/>
    </source>
</evidence>
<gene>
    <name evidence="2" type="ORF">DWQ67_06145</name>
</gene>
<evidence type="ECO:0008006" key="4">
    <source>
        <dbReference type="Google" id="ProtNLM"/>
    </source>
</evidence>
<keyword evidence="3" id="KW-1185">Reference proteome</keyword>
<reference evidence="2 3" key="1">
    <citation type="submission" date="2018-07" db="EMBL/GenBank/DDBJ databases">
        <title>Arthrobacter sp. nov., isolated from raw cow's milk with high bacterial count.</title>
        <authorList>
            <person name="Hahne J."/>
            <person name="Isele D."/>
            <person name="Lipski A."/>
        </authorList>
    </citation>
    <scope>NUCLEOTIDE SEQUENCE [LARGE SCALE GENOMIC DNA]</scope>
    <source>
        <strain evidence="2 3">JZ R-183</strain>
    </source>
</reference>
<evidence type="ECO:0000256" key="1">
    <source>
        <dbReference type="SAM" id="Phobius"/>
    </source>
</evidence>
<dbReference type="AlphaFoldDB" id="A0A496PJL9"/>
<comment type="caution">
    <text evidence="2">The sequence shown here is derived from an EMBL/GenBank/DDBJ whole genome shotgun (WGS) entry which is preliminary data.</text>
</comment>
<name>A0A496PJL9_9MICC</name>
<accession>A0A496PJL9</accession>
<feature type="transmembrane region" description="Helical" evidence="1">
    <location>
        <begin position="56"/>
        <end position="77"/>
    </location>
</feature>
<dbReference type="EMBL" id="QQXL01000003">
    <property type="protein sequence ID" value="RKW70691.1"/>
    <property type="molecule type" value="Genomic_DNA"/>
</dbReference>
<keyword evidence="1" id="KW-1133">Transmembrane helix</keyword>
<keyword evidence="1" id="KW-0472">Membrane</keyword>
<keyword evidence="1" id="KW-0812">Transmembrane</keyword>